<dbReference type="PANTHER" id="PTHR24421">
    <property type="entry name" value="NITRATE/NITRITE SENSOR PROTEIN NARX-RELATED"/>
    <property type="match status" value="1"/>
</dbReference>
<evidence type="ECO:0000256" key="3">
    <source>
        <dbReference type="ARBA" id="ARBA00022679"/>
    </source>
</evidence>
<reference evidence="9" key="1">
    <citation type="journal article" date="2019" name="Int. J. Syst. Evol. Microbiol.">
        <title>The Global Catalogue of Microorganisms (GCM) 10K type strain sequencing project: providing services to taxonomists for standard genome sequencing and annotation.</title>
        <authorList>
            <consortium name="The Broad Institute Genomics Platform"/>
            <consortium name="The Broad Institute Genome Sequencing Center for Infectious Disease"/>
            <person name="Wu L."/>
            <person name="Ma J."/>
        </authorList>
    </citation>
    <scope>NUCLEOTIDE SEQUENCE [LARGE SCALE GENOMIC DNA]</scope>
    <source>
        <strain evidence="9">KCTC 22671</strain>
    </source>
</reference>
<evidence type="ECO:0000256" key="2">
    <source>
        <dbReference type="ARBA" id="ARBA00012438"/>
    </source>
</evidence>
<evidence type="ECO:0000313" key="8">
    <source>
        <dbReference type="EMBL" id="MFD2891370.1"/>
    </source>
</evidence>
<dbReference type="PROSITE" id="PS50109">
    <property type="entry name" value="HIS_KIN"/>
    <property type="match status" value="1"/>
</dbReference>
<dbReference type="PROSITE" id="PS51257">
    <property type="entry name" value="PROKAR_LIPOPROTEIN"/>
    <property type="match status" value="1"/>
</dbReference>
<dbReference type="Gene3D" id="3.30.565.10">
    <property type="entry name" value="Histidine kinase-like ATPase, C-terminal domain"/>
    <property type="match status" value="1"/>
</dbReference>
<dbReference type="EC" id="2.7.13.3" evidence="2"/>
<comment type="catalytic activity">
    <reaction evidence="1">
        <text>ATP + protein L-histidine = ADP + protein N-phospho-L-histidine.</text>
        <dbReference type="EC" id="2.7.13.3"/>
    </reaction>
</comment>
<name>A0ABW5YLL4_9FLAO</name>
<keyword evidence="6" id="KW-0472">Membrane</keyword>
<dbReference type="GO" id="GO:0005524">
    <property type="term" value="F:ATP binding"/>
    <property type="evidence" value="ECO:0007669"/>
    <property type="project" value="UniProtKB-KW"/>
</dbReference>
<evidence type="ECO:0000256" key="4">
    <source>
        <dbReference type="ARBA" id="ARBA00022777"/>
    </source>
</evidence>
<dbReference type="SMART" id="SM00028">
    <property type="entry name" value="TPR"/>
    <property type="match status" value="5"/>
</dbReference>
<keyword evidence="4" id="KW-0418">Kinase</keyword>
<organism evidence="8 9">
    <name type="scientific">Flavobacterium chuncheonense</name>
    <dbReference type="NCBI Taxonomy" id="2026653"/>
    <lineage>
        <taxon>Bacteria</taxon>
        <taxon>Pseudomonadati</taxon>
        <taxon>Bacteroidota</taxon>
        <taxon>Flavobacteriia</taxon>
        <taxon>Flavobacteriales</taxon>
        <taxon>Flavobacteriaceae</taxon>
        <taxon>Flavobacterium</taxon>
    </lineage>
</organism>
<dbReference type="SUPFAM" id="SSF48452">
    <property type="entry name" value="TPR-like"/>
    <property type="match status" value="1"/>
</dbReference>
<dbReference type="InterPro" id="IPR019734">
    <property type="entry name" value="TPR_rpt"/>
</dbReference>
<evidence type="ECO:0000313" key="9">
    <source>
        <dbReference type="Proteomes" id="UP001597534"/>
    </source>
</evidence>
<evidence type="ECO:0000256" key="1">
    <source>
        <dbReference type="ARBA" id="ARBA00000085"/>
    </source>
</evidence>
<sequence>MKYYFILLIVLLLFSCTKRVEDNSIEGYFISKEYTSLEAVQKKQSLDSIFEFVKTQKRDSIANHNLLALSTAYYYISDFAFSRKAARESYELSLDLKDSVNMAKANYYIAETFDIDSKDSIYYYFSIAKKIYSKLKMDTEVAKTEFKKAYLLFYEGNYIDCETKMVEAIRLSEQSTDYIFRFSYFTLMGNCQEKLGNYDLALQYHLKAKDVLPKISDMETQRSYKVTSIVNIANLYEIWGDYDTVIKNLTSVIDNKAIEPISDRLYALILSNIAYAKMKKGDFNGIESDFLESLRITEAINNNTELLYRNVSLGEYYLTVGNFEKSEFYLKSALRLSKTIGNYNEYLKSLKFLSKVDFQNKDFYNDEYVRVKDSLTNVQLTNREKYSRIEYETSKLEEENKKLTDQNFILLIAFVSGVLLLTILFLIYSLKSQRKKVQLLLQKQHAEAEVFKLLEEHQKSVMDAKFTEQNRISKELHDGIMNKLYGVRLNLSFFNASTTDEALAKRKDYIDELSVIENEVRTISHDLNTDFTAEKYELDALIIALVDNQNKLGTTIFKATIDTSIQWELLDTVVKFNIYRIIQEAMHNVTKYASASYCTIDLHFIDGVLQLQIKDDGVGCDLKTIKRGIGLKNIKDRVRELKGKLDITTAPGDGFVLDIVFGVAG</sequence>
<dbReference type="PANTHER" id="PTHR24421:SF10">
    <property type="entry name" value="NITRATE_NITRITE SENSOR PROTEIN NARQ"/>
    <property type="match status" value="1"/>
</dbReference>
<dbReference type="InterPro" id="IPR011990">
    <property type="entry name" value="TPR-like_helical_dom_sf"/>
</dbReference>
<keyword evidence="8" id="KW-0547">Nucleotide-binding</keyword>
<protein>
    <recommendedName>
        <fullName evidence="2">histidine kinase</fullName>
        <ecNumber evidence="2">2.7.13.3</ecNumber>
    </recommendedName>
</protein>
<keyword evidence="6" id="KW-1133">Transmembrane helix</keyword>
<dbReference type="Pfam" id="PF02518">
    <property type="entry name" value="HATPase_c"/>
    <property type="match status" value="1"/>
</dbReference>
<keyword evidence="8" id="KW-0067">ATP-binding</keyword>
<evidence type="ECO:0000256" key="6">
    <source>
        <dbReference type="SAM" id="Phobius"/>
    </source>
</evidence>
<feature type="transmembrane region" description="Helical" evidence="6">
    <location>
        <begin position="408"/>
        <end position="430"/>
    </location>
</feature>
<gene>
    <name evidence="8" type="ORF">ACFS5J_05010</name>
</gene>
<dbReference type="Gene3D" id="1.25.40.10">
    <property type="entry name" value="Tetratricopeptide repeat domain"/>
    <property type="match status" value="2"/>
</dbReference>
<keyword evidence="3" id="KW-0808">Transferase</keyword>
<dbReference type="InterPro" id="IPR005467">
    <property type="entry name" value="His_kinase_dom"/>
</dbReference>
<keyword evidence="9" id="KW-1185">Reference proteome</keyword>
<dbReference type="InterPro" id="IPR003594">
    <property type="entry name" value="HATPase_dom"/>
</dbReference>
<accession>A0ABW5YLL4</accession>
<keyword evidence="6" id="KW-0812">Transmembrane</keyword>
<dbReference type="RefSeq" id="WP_379810945.1">
    <property type="nucleotide sequence ID" value="NZ_JBHUPC010000012.1"/>
</dbReference>
<proteinExistence type="predicted"/>
<dbReference type="Proteomes" id="UP001597534">
    <property type="component" value="Unassembled WGS sequence"/>
</dbReference>
<evidence type="ECO:0000259" key="7">
    <source>
        <dbReference type="PROSITE" id="PS50109"/>
    </source>
</evidence>
<dbReference type="CDD" id="cd16917">
    <property type="entry name" value="HATPase_UhpB-NarQ-NarX-like"/>
    <property type="match status" value="1"/>
</dbReference>
<evidence type="ECO:0000256" key="5">
    <source>
        <dbReference type="ARBA" id="ARBA00023012"/>
    </source>
</evidence>
<dbReference type="EMBL" id="JBHUPC010000012">
    <property type="protein sequence ID" value="MFD2891370.1"/>
    <property type="molecule type" value="Genomic_DNA"/>
</dbReference>
<dbReference type="InterPro" id="IPR050482">
    <property type="entry name" value="Sensor_HK_TwoCompSys"/>
</dbReference>
<dbReference type="InterPro" id="IPR036890">
    <property type="entry name" value="HATPase_C_sf"/>
</dbReference>
<keyword evidence="5" id="KW-0902">Two-component regulatory system</keyword>
<comment type="caution">
    <text evidence="8">The sequence shown here is derived from an EMBL/GenBank/DDBJ whole genome shotgun (WGS) entry which is preliminary data.</text>
</comment>
<feature type="domain" description="Histidine kinase" evidence="7">
    <location>
        <begin position="578"/>
        <end position="665"/>
    </location>
</feature>
<dbReference type="SUPFAM" id="SSF55874">
    <property type="entry name" value="ATPase domain of HSP90 chaperone/DNA topoisomerase II/histidine kinase"/>
    <property type="match status" value="1"/>
</dbReference>